<dbReference type="STRING" id="686340.Metal_3906"/>
<dbReference type="NCBIfam" id="TIGR00505">
    <property type="entry name" value="ribA"/>
    <property type="match status" value="1"/>
</dbReference>
<comment type="cofactor">
    <cofactor evidence="20">
        <name>Zn(2+)</name>
        <dbReference type="ChEBI" id="CHEBI:29105"/>
    </cofactor>
    <text evidence="20">Binds 1 zinc ion per subunit.</text>
</comment>
<evidence type="ECO:0000256" key="12">
    <source>
        <dbReference type="ARBA" id="ARBA00022833"/>
    </source>
</evidence>
<feature type="binding site" evidence="20">
    <location>
        <position position="318"/>
    </location>
    <ligand>
        <name>GTP</name>
        <dbReference type="ChEBI" id="CHEBI:37565"/>
    </ligand>
</feature>
<evidence type="ECO:0000256" key="14">
    <source>
        <dbReference type="ARBA" id="ARBA00023134"/>
    </source>
</evidence>
<dbReference type="UniPathway" id="UPA00275">
    <property type="reaction ID" value="UER00399"/>
</dbReference>
<evidence type="ECO:0000313" key="23">
    <source>
        <dbReference type="Proteomes" id="UP000005090"/>
    </source>
</evidence>
<feature type="region of interest" description="GTP cyclohydrolase II" evidence="20">
    <location>
        <begin position="202"/>
        <end position="411"/>
    </location>
</feature>
<feature type="binding site" evidence="20">
    <location>
        <position position="28"/>
    </location>
    <ligand>
        <name>Mg(2+)</name>
        <dbReference type="ChEBI" id="CHEBI:18420"/>
        <label>2</label>
    </ligand>
</feature>
<dbReference type="PANTHER" id="PTHR21327">
    <property type="entry name" value="GTP CYCLOHYDROLASE II-RELATED"/>
    <property type="match status" value="1"/>
</dbReference>
<keyword evidence="14 20" id="KW-0342">GTP-binding</keyword>
<keyword evidence="13 20" id="KW-0460">Magnesium</keyword>
<evidence type="ECO:0000256" key="9">
    <source>
        <dbReference type="ARBA" id="ARBA00022723"/>
    </source>
</evidence>
<dbReference type="GO" id="GO:0030145">
    <property type="term" value="F:manganese ion binding"/>
    <property type="evidence" value="ECO:0007669"/>
    <property type="project" value="UniProtKB-UniRule"/>
</dbReference>
<dbReference type="FunFam" id="3.40.50.10990:FF:000001">
    <property type="entry name" value="Riboflavin biosynthesis protein RibBA"/>
    <property type="match status" value="1"/>
</dbReference>
<keyword evidence="17 20" id="KW-0511">Multifunctional enzyme</keyword>
<evidence type="ECO:0000256" key="11">
    <source>
        <dbReference type="ARBA" id="ARBA00022801"/>
    </source>
</evidence>
<accession>H8GJ36</accession>
<dbReference type="GO" id="GO:0000287">
    <property type="term" value="F:magnesium ion binding"/>
    <property type="evidence" value="ECO:0007669"/>
    <property type="project" value="UniProtKB-UniRule"/>
</dbReference>
<dbReference type="InterPro" id="IPR036144">
    <property type="entry name" value="RibA-like_sf"/>
</dbReference>
<keyword evidence="12 20" id="KW-0862">Zinc</keyword>
<dbReference type="GO" id="GO:0003935">
    <property type="term" value="F:GTP cyclohydrolase II activity"/>
    <property type="evidence" value="ECO:0007669"/>
    <property type="project" value="UniProtKB-UniRule"/>
</dbReference>
<dbReference type="FunFam" id="3.90.870.10:FF:000001">
    <property type="entry name" value="Riboflavin biosynthesis protein RibBA"/>
    <property type="match status" value="1"/>
</dbReference>
<feature type="active site" description="Nucleophile; for GTP cyclohydrolase activity" evidence="20">
    <location>
        <position position="332"/>
    </location>
</feature>
<evidence type="ECO:0000256" key="6">
    <source>
        <dbReference type="ARBA" id="ARBA00005520"/>
    </source>
</evidence>
<dbReference type="Gene3D" id="3.40.50.10990">
    <property type="entry name" value="GTP cyclohydrolase II"/>
    <property type="match status" value="1"/>
</dbReference>
<dbReference type="EMBL" id="CM001475">
    <property type="protein sequence ID" value="EIC31543.1"/>
    <property type="molecule type" value="Genomic_DNA"/>
</dbReference>
<feature type="domain" description="GTP cyclohydrolase II" evidence="21">
    <location>
        <begin position="208"/>
        <end position="374"/>
    </location>
</feature>
<comment type="catalytic activity">
    <reaction evidence="19 20">
        <text>GTP + 4 H2O = 2,5-diamino-6-hydroxy-4-(5-phosphoribosylamino)-pyrimidine + formate + 2 phosphate + 3 H(+)</text>
        <dbReference type="Rhea" id="RHEA:23704"/>
        <dbReference type="ChEBI" id="CHEBI:15377"/>
        <dbReference type="ChEBI" id="CHEBI:15378"/>
        <dbReference type="ChEBI" id="CHEBI:15740"/>
        <dbReference type="ChEBI" id="CHEBI:37565"/>
        <dbReference type="ChEBI" id="CHEBI:43474"/>
        <dbReference type="ChEBI" id="CHEBI:58614"/>
        <dbReference type="EC" id="3.5.4.25"/>
    </reaction>
</comment>
<evidence type="ECO:0000256" key="3">
    <source>
        <dbReference type="ARBA" id="ARBA00002284"/>
    </source>
</evidence>
<comment type="catalytic activity">
    <reaction evidence="1 20">
        <text>D-ribulose 5-phosphate = (2S)-2-hydroxy-3-oxobutyl phosphate + formate + H(+)</text>
        <dbReference type="Rhea" id="RHEA:18457"/>
        <dbReference type="ChEBI" id="CHEBI:15378"/>
        <dbReference type="ChEBI" id="CHEBI:15740"/>
        <dbReference type="ChEBI" id="CHEBI:58121"/>
        <dbReference type="ChEBI" id="CHEBI:58830"/>
        <dbReference type="EC" id="4.1.99.12"/>
    </reaction>
</comment>
<dbReference type="CDD" id="cd00641">
    <property type="entry name" value="GTP_cyclohydro2"/>
    <property type="match status" value="1"/>
</dbReference>
<dbReference type="eggNOG" id="COG0807">
    <property type="taxonomic scope" value="Bacteria"/>
</dbReference>
<feature type="binding site" evidence="20">
    <location>
        <begin position="27"/>
        <end position="28"/>
    </location>
    <ligand>
        <name>D-ribulose 5-phosphate</name>
        <dbReference type="ChEBI" id="CHEBI:58121"/>
    </ligand>
</feature>
<dbReference type="eggNOG" id="COG0108">
    <property type="taxonomic scope" value="Bacteria"/>
</dbReference>
<evidence type="ECO:0000256" key="7">
    <source>
        <dbReference type="ARBA" id="ARBA00008976"/>
    </source>
</evidence>
<dbReference type="SUPFAM" id="SSF55821">
    <property type="entry name" value="YrdC/RibB"/>
    <property type="match status" value="1"/>
</dbReference>
<evidence type="ECO:0000256" key="10">
    <source>
        <dbReference type="ARBA" id="ARBA00022741"/>
    </source>
</evidence>
<dbReference type="HAMAP" id="MF_00180">
    <property type="entry name" value="RibB"/>
    <property type="match status" value="1"/>
</dbReference>
<comment type="function">
    <text evidence="18 20">Catalyzes the conversion of GTP to 2,5-diamino-6-ribosylamino-4(3H)-pyrimidinone 5'-phosphate (DARP), formate and pyrophosphate.</text>
</comment>
<feature type="binding site" evidence="20">
    <location>
        <position position="268"/>
    </location>
    <ligand>
        <name>Zn(2+)</name>
        <dbReference type="ChEBI" id="CHEBI:29105"/>
        <note>catalytic</note>
    </ligand>
</feature>
<dbReference type="HOGENOM" id="CLU_020273_1_2_6"/>
<evidence type="ECO:0000256" key="8">
    <source>
        <dbReference type="ARBA" id="ARBA00022619"/>
    </source>
</evidence>
<keyword evidence="8 20" id="KW-0686">Riboflavin biosynthesis</keyword>
<feature type="binding site" evidence="20">
    <location>
        <position position="358"/>
    </location>
    <ligand>
        <name>GTP</name>
        <dbReference type="ChEBI" id="CHEBI:37565"/>
    </ligand>
</feature>
<keyword evidence="23" id="KW-1185">Reference proteome</keyword>
<keyword evidence="11 20" id="KW-0378">Hydrolase</keyword>
<dbReference type="HAMAP" id="MF_00179">
    <property type="entry name" value="RibA"/>
    <property type="match status" value="1"/>
</dbReference>
<organism evidence="22 23">
    <name type="scientific">Methylomicrobium album BG8</name>
    <dbReference type="NCBI Taxonomy" id="686340"/>
    <lineage>
        <taxon>Bacteria</taxon>
        <taxon>Pseudomonadati</taxon>
        <taxon>Pseudomonadota</taxon>
        <taxon>Gammaproteobacteria</taxon>
        <taxon>Methylococcales</taxon>
        <taxon>Methylococcaceae</taxon>
        <taxon>Methylomicrobium</taxon>
    </lineage>
</organism>
<evidence type="ECO:0000256" key="15">
    <source>
        <dbReference type="ARBA" id="ARBA00023211"/>
    </source>
</evidence>
<feature type="region of interest" description="DHBP synthase" evidence="20">
    <location>
        <begin position="1"/>
        <end position="201"/>
    </location>
</feature>
<name>H8GJ36_METAL</name>
<keyword evidence="15 20" id="KW-0464">Manganese</keyword>
<dbReference type="PIRSF" id="PIRSF001259">
    <property type="entry name" value="RibA"/>
    <property type="match status" value="1"/>
</dbReference>
<reference evidence="22 23" key="1">
    <citation type="journal article" date="2013" name="Genome Announc.">
        <title>Genome Sequence of the Obligate Gammaproteobacterial Methanotroph Methylomicrobium album Strain BG8.</title>
        <authorList>
            <person name="Kits K.D."/>
            <person name="Kalyuzhnaya M.G."/>
            <person name="Klotz M.G."/>
            <person name="Jetten M.S."/>
            <person name="Op den Camp H.J."/>
            <person name="Vuilleumier S."/>
            <person name="Bringel F."/>
            <person name="Dispirito A.A."/>
            <person name="Murrell J.C."/>
            <person name="Bruce D."/>
            <person name="Cheng J.F."/>
            <person name="Copeland A."/>
            <person name="Goodwin L."/>
            <person name="Hauser L."/>
            <person name="Lajus A."/>
            <person name="Land M.L."/>
            <person name="Lapidus A."/>
            <person name="Lucas S."/>
            <person name="Medigue C."/>
            <person name="Pitluck S."/>
            <person name="Woyke T."/>
            <person name="Zeytun A."/>
            <person name="Stein L.Y."/>
        </authorList>
    </citation>
    <scope>NUCLEOTIDE SEQUENCE [LARGE SCALE GENOMIC DNA]</scope>
    <source>
        <strain evidence="22 23">BG8</strain>
    </source>
</reference>
<evidence type="ECO:0000256" key="2">
    <source>
        <dbReference type="ARBA" id="ARBA00001936"/>
    </source>
</evidence>
<dbReference type="GO" id="GO:0008686">
    <property type="term" value="F:3,4-dihydroxy-2-butanone-4-phosphate synthase activity"/>
    <property type="evidence" value="ECO:0007669"/>
    <property type="project" value="UniProtKB-UniRule"/>
</dbReference>
<dbReference type="RefSeq" id="WP_005374964.1">
    <property type="nucleotide sequence ID" value="NZ_CM001475.1"/>
</dbReference>
<evidence type="ECO:0000256" key="19">
    <source>
        <dbReference type="ARBA" id="ARBA00049295"/>
    </source>
</evidence>
<dbReference type="PANTHER" id="PTHR21327:SF18">
    <property type="entry name" value="3,4-DIHYDROXY-2-BUTANONE 4-PHOSPHATE SYNTHASE"/>
    <property type="match status" value="1"/>
</dbReference>
<feature type="binding site" evidence="20">
    <location>
        <position position="273"/>
    </location>
    <ligand>
        <name>GTP</name>
        <dbReference type="ChEBI" id="CHEBI:37565"/>
    </ligand>
</feature>
<dbReference type="GO" id="GO:0009231">
    <property type="term" value="P:riboflavin biosynthetic process"/>
    <property type="evidence" value="ECO:0007669"/>
    <property type="project" value="UniProtKB-UniRule"/>
</dbReference>
<dbReference type="InterPro" id="IPR017945">
    <property type="entry name" value="DHBP_synth_RibB-like_a/b_dom"/>
</dbReference>
<dbReference type="Proteomes" id="UP000005090">
    <property type="component" value="Chromosome"/>
</dbReference>
<dbReference type="InterPro" id="IPR016299">
    <property type="entry name" value="Riboflavin_synth_RibBA"/>
</dbReference>
<dbReference type="GO" id="GO:0005525">
    <property type="term" value="F:GTP binding"/>
    <property type="evidence" value="ECO:0007669"/>
    <property type="project" value="UniProtKB-KW"/>
</dbReference>
<dbReference type="InterPro" id="IPR000422">
    <property type="entry name" value="DHBP_synthase_RibB"/>
</dbReference>
<feature type="binding site" evidence="20">
    <location>
        <position position="164"/>
    </location>
    <ligand>
        <name>D-ribulose 5-phosphate</name>
        <dbReference type="ChEBI" id="CHEBI:58121"/>
    </ligand>
</feature>
<feature type="active site" description="Proton acceptor; for GTP cyclohydrolase activity" evidence="20">
    <location>
        <position position="330"/>
    </location>
</feature>
<feature type="binding site" evidence="20">
    <location>
        <position position="257"/>
    </location>
    <ligand>
        <name>Zn(2+)</name>
        <dbReference type="ChEBI" id="CHEBI:29105"/>
        <note>catalytic</note>
    </ligand>
</feature>
<comment type="cofactor">
    <cofactor evidence="20">
        <name>Mg(2+)</name>
        <dbReference type="ChEBI" id="CHEBI:18420"/>
    </cofactor>
    <cofactor evidence="20">
        <name>Mn(2+)</name>
        <dbReference type="ChEBI" id="CHEBI:29035"/>
    </cofactor>
    <text evidence="20">Binds 2 divalent metal cations per subunit. Magnesium or manganese.</text>
</comment>
<comment type="similarity">
    <text evidence="6 20">In the N-terminal section; belongs to the DHBP synthase family.</text>
</comment>
<dbReference type="NCBIfam" id="NF001591">
    <property type="entry name" value="PRK00393.1"/>
    <property type="match status" value="1"/>
</dbReference>
<dbReference type="InterPro" id="IPR000926">
    <property type="entry name" value="RibA"/>
</dbReference>
<protein>
    <recommendedName>
        <fullName evidence="20">Riboflavin biosynthesis protein RibBA</fullName>
    </recommendedName>
    <domain>
        <recommendedName>
            <fullName evidence="20">3,4-dihydroxy-2-butanone 4-phosphate synthase</fullName>
            <shortName evidence="20">DHBP synthase</shortName>
            <ecNumber evidence="20">4.1.99.12</ecNumber>
        </recommendedName>
    </domain>
    <domain>
        <recommendedName>
            <fullName evidence="20">GTP cyclohydrolase-2</fullName>
            <ecNumber evidence="20">3.5.4.25</ecNumber>
        </recommendedName>
        <alternativeName>
            <fullName evidence="20">GTP cyclohydrolase II</fullName>
        </alternativeName>
    </domain>
</protein>
<comment type="similarity">
    <text evidence="7 20">In the C-terminal section; belongs to the GTP cyclohydrolase II family.</text>
</comment>
<feature type="binding site" evidence="20">
    <location>
        <begin position="140"/>
        <end position="144"/>
    </location>
    <ligand>
        <name>D-ribulose 5-phosphate</name>
        <dbReference type="ChEBI" id="CHEBI:58121"/>
    </ligand>
</feature>
<evidence type="ECO:0000259" key="21">
    <source>
        <dbReference type="Pfam" id="PF00925"/>
    </source>
</evidence>
<keyword evidence="10 20" id="KW-0547">Nucleotide-binding</keyword>
<dbReference type="GO" id="GO:0008270">
    <property type="term" value="F:zinc ion binding"/>
    <property type="evidence" value="ECO:0007669"/>
    <property type="project" value="UniProtKB-UniRule"/>
</dbReference>
<feature type="binding site" evidence="20">
    <location>
        <position position="28"/>
    </location>
    <ligand>
        <name>Mg(2+)</name>
        <dbReference type="ChEBI" id="CHEBI:18420"/>
        <label>1</label>
    </ligand>
</feature>
<evidence type="ECO:0000256" key="4">
    <source>
        <dbReference type="ARBA" id="ARBA00004853"/>
    </source>
</evidence>
<evidence type="ECO:0000256" key="20">
    <source>
        <dbReference type="HAMAP-Rule" id="MF_01283"/>
    </source>
</evidence>
<dbReference type="EC" id="4.1.99.12" evidence="20"/>
<sequence length="411" mass="44693">MSDDTLAAALKAIRNGEFVVVADDADRENEGDLIIAAEKITPERMAFLIRHSSGVVCVSLPGERIDALHLQPMVANNTDAHGTAFTVSVDLNKGTSTGISAADRSATIRALANPACKAEDFARPGHVFPLRAREHGVLARPGHTEAASDLARLAGLYPAGVLCEIVNDDGSMARGAALRAFAEKHRLPFIRIADLIAYRRRHERLVEHVSEARIPTATGVFTAHVYRSLLDGSEHLALVKGQLAGQQDVLVRVHSECLTGDVLDSLRCDCGNQLKMALAKIEQAGCGVLVYLRGHEGRGIGLAHKLRAYELQDQGRDTVEANLDLGLPVDSRSYDVGAQILTDLGVTTLRLMSNNPAKFTELSGYRLKIVERVPLESAPNRENIVYLRTKSEKLGHWLKLDDLPWETSSAR</sequence>
<proteinExistence type="inferred from homology"/>
<dbReference type="Pfam" id="PF00926">
    <property type="entry name" value="DHBP_synthase"/>
    <property type="match status" value="1"/>
</dbReference>
<dbReference type="AlphaFoldDB" id="H8GJ36"/>
<dbReference type="HAMAP" id="MF_01283">
    <property type="entry name" value="RibBA"/>
    <property type="match status" value="1"/>
</dbReference>
<evidence type="ECO:0000256" key="5">
    <source>
        <dbReference type="ARBA" id="ARBA00004904"/>
    </source>
</evidence>
<gene>
    <name evidence="20" type="primary">ribBA</name>
    <name evidence="22" type="ORF">Metal_3906</name>
</gene>
<feature type="binding site" evidence="20">
    <location>
        <begin position="252"/>
        <end position="256"/>
    </location>
    <ligand>
        <name>GTP</name>
        <dbReference type="ChEBI" id="CHEBI:37565"/>
    </ligand>
</feature>
<comment type="function">
    <text evidence="3 20">Catalyzes the conversion of D-ribulose 5-phosphate to formate and 3,4-dihydroxy-2-butanone 4-phosphate.</text>
</comment>
<feature type="binding site" evidence="20">
    <location>
        <position position="270"/>
    </location>
    <ligand>
        <name>Zn(2+)</name>
        <dbReference type="ChEBI" id="CHEBI:29105"/>
        <note>catalytic</note>
    </ligand>
</feature>
<dbReference type="SUPFAM" id="SSF142695">
    <property type="entry name" value="RibA-like"/>
    <property type="match status" value="1"/>
</dbReference>
<feature type="binding site" evidence="20">
    <location>
        <position position="32"/>
    </location>
    <ligand>
        <name>D-ribulose 5-phosphate</name>
        <dbReference type="ChEBI" id="CHEBI:58121"/>
    </ligand>
</feature>
<feature type="binding site" evidence="20">
    <location>
        <begin position="296"/>
        <end position="298"/>
    </location>
    <ligand>
        <name>GTP</name>
        <dbReference type="ChEBI" id="CHEBI:37565"/>
    </ligand>
</feature>
<dbReference type="NCBIfam" id="TIGR00506">
    <property type="entry name" value="ribB"/>
    <property type="match status" value="1"/>
</dbReference>
<feature type="site" description="Essential for DHBP synthase activity" evidence="20">
    <location>
        <position position="126"/>
    </location>
</feature>
<comment type="pathway">
    <text evidence="5 20">Cofactor biosynthesis; riboflavin biosynthesis; 2-hydroxy-3-oxobutyl phosphate from D-ribulose 5-phosphate: step 1/1.</text>
</comment>
<evidence type="ECO:0000256" key="1">
    <source>
        <dbReference type="ARBA" id="ARBA00000141"/>
    </source>
</evidence>
<dbReference type="Gene3D" id="3.90.870.10">
    <property type="entry name" value="DHBP synthase"/>
    <property type="match status" value="1"/>
</dbReference>
<dbReference type="GO" id="GO:0005829">
    <property type="term" value="C:cytosol"/>
    <property type="evidence" value="ECO:0007669"/>
    <property type="project" value="TreeGrafter"/>
</dbReference>
<evidence type="ECO:0000256" key="17">
    <source>
        <dbReference type="ARBA" id="ARBA00023268"/>
    </source>
</evidence>
<dbReference type="NCBIfam" id="NF006803">
    <property type="entry name" value="PRK09311.1"/>
    <property type="match status" value="1"/>
</dbReference>
<feature type="binding site" evidence="20">
    <location>
        <position position="143"/>
    </location>
    <ligand>
        <name>Mg(2+)</name>
        <dbReference type="ChEBI" id="CHEBI:18420"/>
        <label>2</label>
    </ligand>
</feature>
<feature type="site" description="Essential for DHBP synthase activity" evidence="20">
    <location>
        <position position="164"/>
    </location>
</feature>
<comment type="pathway">
    <text evidence="4 20">Cofactor biosynthesis; riboflavin biosynthesis; 5-amino-6-(D-ribitylamino)uracil from GTP: step 1/4.</text>
</comment>
<keyword evidence="16 20" id="KW-0456">Lyase</keyword>
<evidence type="ECO:0000256" key="13">
    <source>
        <dbReference type="ARBA" id="ARBA00022842"/>
    </source>
</evidence>
<keyword evidence="9 20" id="KW-0479">Metal-binding</keyword>
<evidence type="ECO:0000256" key="18">
    <source>
        <dbReference type="ARBA" id="ARBA00043932"/>
    </source>
</evidence>
<evidence type="ECO:0000313" key="22">
    <source>
        <dbReference type="EMBL" id="EIC31543.1"/>
    </source>
</evidence>
<evidence type="ECO:0000256" key="16">
    <source>
        <dbReference type="ARBA" id="ARBA00023239"/>
    </source>
</evidence>
<feature type="binding site" evidence="20">
    <location>
        <position position="353"/>
    </location>
    <ligand>
        <name>GTP</name>
        <dbReference type="ChEBI" id="CHEBI:37565"/>
    </ligand>
</feature>
<dbReference type="EC" id="3.5.4.25" evidence="20"/>
<comment type="cofactor">
    <cofactor evidence="2">
        <name>Mn(2+)</name>
        <dbReference type="ChEBI" id="CHEBI:29035"/>
    </cofactor>
</comment>
<dbReference type="Pfam" id="PF00925">
    <property type="entry name" value="GTP_cyclohydro2"/>
    <property type="match status" value="1"/>
</dbReference>
<dbReference type="InterPro" id="IPR032677">
    <property type="entry name" value="GTP_cyclohydro_II"/>
</dbReference>